<feature type="compositionally biased region" description="Polar residues" evidence="1">
    <location>
        <begin position="79"/>
        <end position="89"/>
    </location>
</feature>
<evidence type="ECO:0000256" key="1">
    <source>
        <dbReference type="SAM" id="MobiDB-lite"/>
    </source>
</evidence>
<evidence type="ECO:0000313" key="2">
    <source>
        <dbReference type="EMBL" id="KAF7282295.1"/>
    </source>
</evidence>
<evidence type="ECO:0000313" key="3">
    <source>
        <dbReference type="Proteomes" id="UP000625711"/>
    </source>
</evidence>
<accession>A0A834IQN9</accession>
<keyword evidence="3" id="KW-1185">Reference proteome</keyword>
<proteinExistence type="predicted"/>
<name>A0A834IQN9_RHYFE</name>
<protein>
    <submittedName>
        <fullName evidence="2">Uncharacterized protein</fullName>
    </submittedName>
</protein>
<dbReference type="AlphaFoldDB" id="A0A834IQN9"/>
<gene>
    <name evidence="2" type="ORF">GWI33_002869</name>
</gene>
<dbReference type="Proteomes" id="UP000625711">
    <property type="component" value="Unassembled WGS sequence"/>
</dbReference>
<comment type="caution">
    <text evidence="2">The sequence shown here is derived from an EMBL/GenBank/DDBJ whole genome shotgun (WGS) entry which is preliminary data.</text>
</comment>
<dbReference type="OrthoDB" id="10686501at2759"/>
<organism evidence="2 3">
    <name type="scientific">Rhynchophorus ferrugineus</name>
    <name type="common">Red palm weevil</name>
    <name type="synonym">Curculio ferrugineus</name>
    <dbReference type="NCBI Taxonomy" id="354439"/>
    <lineage>
        <taxon>Eukaryota</taxon>
        <taxon>Metazoa</taxon>
        <taxon>Ecdysozoa</taxon>
        <taxon>Arthropoda</taxon>
        <taxon>Hexapoda</taxon>
        <taxon>Insecta</taxon>
        <taxon>Pterygota</taxon>
        <taxon>Neoptera</taxon>
        <taxon>Endopterygota</taxon>
        <taxon>Coleoptera</taxon>
        <taxon>Polyphaga</taxon>
        <taxon>Cucujiformia</taxon>
        <taxon>Curculionidae</taxon>
        <taxon>Dryophthorinae</taxon>
        <taxon>Rhynchophorus</taxon>
    </lineage>
</organism>
<dbReference type="EMBL" id="JAACXV010000179">
    <property type="protein sequence ID" value="KAF7282295.1"/>
    <property type="molecule type" value="Genomic_DNA"/>
</dbReference>
<sequence length="121" mass="13317">MPGLTWNEDSNKKFLELYPIGTMFGIETISEDEVRLYLNNTDIRPRLGGIKTNLNSSNAEANKTELLDDSENVIDYNSGGDNLNTNHSNKAGAKPGDDVKKLSDTFTKTQICDNDTSNGSE</sequence>
<reference evidence="2" key="1">
    <citation type="submission" date="2020-08" db="EMBL/GenBank/DDBJ databases">
        <title>Genome sequencing and assembly of the red palm weevil Rhynchophorus ferrugineus.</title>
        <authorList>
            <person name="Dias G.B."/>
            <person name="Bergman C.M."/>
            <person name="Manee M."/>
        </authorList>
    </citation>
    <scope>NUCLEOTIDE SEQUENCE</scope>
    <source>
        <strain evidence="2">AA-2017</strain>
        <tissue evidence="2">Whole larva</tissue>
    </source>
</reference>
<feature type="region of interest" description="Disordered" evidence="1">
    <location>
        <begin position="77"/>
        <end position="100"/>
    </location>
</feature>